<keyword evidence="3" id="KW-0328">Glycosyltransferase</keyword>
<keyword evidence="8" id="KW-1185">Reference proteome</keyword>
<dbReference type="SUPFAM" id="SSF53448">
    <property type="entry name" value="Nucleotide-diphospho-sugar transferases"/>
    <property type="match status" value="1"/>
</dbReference>
<dbReference type="PANTHER" id="PTHR43646">
    <property type="entry name" value="GLYCOSYLTRANSFERASE"/>
    <property type="match status" value="1"/>
</dbReference>
<evidence type="ECO:0000256" key="2">
    <source>
        <dbReference type="ARBA" id="ARBA00022475"/>
    </source>
</evidence>
<dbReference type="InterPro" id="IPR029044">
    <property type="entry name" value="Nucleotide-diphossugar_trans"/>
</dbReference>
<name>A0A8J6QZQ1_9BACT</name>
<feature type="transmembrane region" description="Helical" evidence="6">
    <location>
        <begin position="306"/>
        <end position="325"/>
    </location>
</feature>
<evidence type="ECO:0000256" key="5">
    <source>
        <dbReference type="ARBA" id="ARBA00023136"/>
    </source>
</evidence>
<dbReference type="PANTHER" id="PTHR43646:SF2">
    <property type="entry name" value="GLYCOSYLTRANSFERASE 2-LIKE DOMAIN-CONTAINING PROTEIN"/>
    <property type="match status" value="1"/>
</dbReference>
<evidence type="ECO:0000313" key="8">
    <source>
        <dbReference type="Proteomes" id="UP000632828"/>
    </source>
</evidence>
<feature type="transmembrane region" description="Helical" evidence="6">
    <location>
        <begin position="337"/>
        <end position="356"/>
    </location>
</feature>
<evidence type="ECO:0000256" key="4">
    <source>
        <dbReference type="ARBA" id="ARBA00022679"/>
    </source>
</evidence>
<feature type="transmembrane region" description="Helical" evidence="6">
    <location>
        <begin position="280"/>
        <end position="300"/>
    </location>
</feature>
<dbReference type="Gene3D" id="3.90.550.10">
    <property type="entry name" value="Spore Coat Polysaccharide Biosynthesis Protein SpsA, Chain A"/>
    <property type="match status" value="1"/>
</dbReference>
<keyword evidence="6" id="KW-1133">Transmembrane helix</keyword>
<evidence type="ECO:0000256" key="3">
    <source>
        <dbReference type="ARBA" id="ARBA00022676"/>
    </source>
</evidence>
<gene>
    <name evidence="7" type="ORF">ICT70_12825</name>
</gene>
<keyword evidence="6" id="KW-0812">Transmembrane</keyword>
<dbReference type="Proteomes" id="UP000632828">
    <property type="component" value="Unassembled WGS sequence"/>
</dbReference>
<organism evidence="7 8">
    <name type="scientific">Pelovirga terrestris</name>
    <dbReference type="NCBI Taxonomy" id="2771352"/>
    <lineage>
        <taxon>Bacteria</taxon>
        <taxon>Pseudomonadati</taxon>
        <taxon>Thermodesulfobacteriota</taxon>
        <taxon>Desulfuromonadia</taxon>
        <taxon>Geobacterales</taxon>
        <taxon>Geobacteraceae</taxon>
        <taxon>Pelovirga</taxon>
    </lineage>
</organism>
<evidence type="ECO:0000313" key="7">
    <source>
        <dbReference type="EMBL" id="MBD1401547.1"/>
    </source>
</evidence>
<keyword evidence="2" id="KW-1003">Cell membrane</keyword>
<dbReference type="EMBL" id="JACWUN010000016">
    <property type="protein sequence ID" value="MBD1401547.1"/>
    <property type="molecule type" value="Genomic_DNA"/>
</dbReference>
<reference evidence="7" key="1">
    <citation type="submission" date="2020-09" db="EMBL/GenBank/DDBJ databases">
        <title>Pelobacter alkaliphilus sp. nov., a novel anaerobic arsenate-reducing bacterium from terrestrial mud volcano.</title>
        <authorList>
            <person name="Khomyakova M.A."/>
            <person name="Merkel A.Y."/>
            <person name="Slobodkin A.I."/>
        </authorList>
    </citation>
    <scope>NUCLEOTIDE SEQUENCE</scope>
    <source>
        <strain evidence="7">M08fum</strain>
    </source>
</reference>
<feature type="transmembrane region" description="Helical" evidence="6">
    <location>
        <begin position="167"/>
        <end position="186"/>
    </location>
</feature>
<dbReference type="AlphaFoldDB" id="A0A8J6QZQ1"/>
<evidence type="ECO:0000256" key="1">
    <source>
        <dbReference type="ARBA" id="ARBA00004236"/>
    </source>
</evidence>
<keyword evidence="5 6" id="KW-0472">Membrane</keyword>
<comment type="caution">
    <text evidence="7">The sequence shown here is derived from an EMBL/GenBank/DDBJ whole genome shotgun (WGS) entry which is preliminary data.</text>
</comment>
<dbReference type="Pfam" id="PF13641">
    <property type="entry name" value="Glyco_tranf_2_3"/>
    <property type="match status" value="1"/>
</dbReference>
<proteinExistence type="predicted"/>
<dbReference type="RefSeq" id="WP_191157267.1">
    <property type="nucleotide sequence ID" value="NZ_JACWUN010000016.1"/>
</dbReference>
<dbReference type="GO" id="GO:0005886">
    <property type="term" value="C:plasma membrane"/>
    <property type="evidence" value="ECO:0007669"/>
    <property type="project" value="UniProtKB-SubCell"/>
</dbReference>
<dbReference type="GO" id="GO:0016757">
    <property type="term" value="F:glycosyltransferase activity"/>
    <property type="evidence" value="ECO:0007669"/>
    <property type="project" value="UniProtKB-KW"/>
</dbReference>
<keyword evidence="4" id="KW-0808">Transferase</keyword>
<accession>A0A8J6QZQ1</accession>
<evidence type="ECO:0000256" key="6">
    <source>
        <dbReference type="SAM" id="Phobius"/>
    </source>
</evidence>
<sequence length="381" mass="42630">MLFWVNLGILIIHLLITFELIYAARHLINLRQVTPLAPSQLPSLSIIVAARNEEEQMEAALRSLLLIDYPEFEVIVVNDRSSDGTGNILAQMTINHPQLKTLTIDDLPGGWLGKNHALWQGSRIAGGKLLLFTDADIIMVPETLQKAVSLLEQQQIDHLAVSPGLKMPGMLLTLLAACFGFFFGLYTRPWKVADPRNRCHIGVGAFNLVRTCVYRQIDGHRRIRLRPDDDLKLGKIVKDAGYRQQFAYGHELISVQWYGSIKEMIVGLEKNLFAGSDYRIGATVGGIAVGLTLFVWPYVALLLTSGLPWLLSLLSVLSLSLLLGVSARRFNTTRRQLIGFPFAVLVLCAISLRTMTLNLLQGGIFWRGTFYRLAELRKNRV</sequence>
<protein>
    <submittedName>
        <fullName evidence="7">Glycosyltransferase</fullName>
    </submittedName>
</protein>
<comment type="subcellular location">
    <subcellularLocation>
        <location evidence="1">Cell membrane</location>
    </subcellularLocation>
</comment>